<feature type="region of interest" description="Disordered" evidence="1">
    <location>
        <begin position="50"/>
        <end position="79"/>
    </location>
</feature>
<evidence type="ECO:0008006" key="3">
    <source>
        <dbReference type="Google" id="ProtNLM"/>
    </source>
</evidence>
<feature type="region of interest" description="Disordered" evidence="1">
    <location>
        <begin position="1"/>
        <end position="34"/>
    </location>
</feature>
<feature type="compositionally biased region" description="Low complexity" evidence="1">
    <location>
        <begin position="53"/>
        <end position="66"/>
    </location>
</feature>
<evidence type="ECO:0000313" key="2">
    <source>
        <dbReference type="EMBL" id="MBW85224.1"/>
    </source>
</evidence>
<evidence type="ECO:0000256" key="1">
    <source>
        <dbReference type="SAM" id="MobiDB-lite"/>
    </source>
</evidence>
<feature type="compositionally biased region" description="Basic and acidic residues" evidence="1">
    <location>
        <begin position="1"/>
        <end position="10"/>
    </location>
</feature>
<organism evidence="2">
    <name type="scientific">Rhizophora mucronata</name>
    <name type="common">Asiatic mangrove</name>
    <dbReference type="NCBI Taxonomy" id="61149"/>
    <lineage>
        <taxon>Eukaryota</taxon>
        <taxon>Viridiplantae</taxon>
        <taxon>Streptophyta</taxon>
        <taxon>Embryophyta</taxon>
        <taxon>Tracheophyta</taxon>
        <taxon>Spermatophyta</taxon>
        <taxon>Magnoliopsida</taxon>
        <taxon>eudicotyledons</taxon>
        <taxon>Gunneridae</taxon>
        <taxon>Pentapetalae</taxon>
        <taxon>rosids</taxon>
        <taxon>fabids</taxon>
        <taxon>Malpighiales</taxon>
        <taxon>Rhizophoraceae</taxon>
        <taxon>Rhizophora</taxon>
    </lineage>
</organism>
<dbReference type="EMBL" id="GGEC01004741">
    <property type="protein sequence ID" value="MBW85224.1"/>
    <property type="molecule type" value="Transcribed_RNA"/>
</dbReference>
<dbReference type="AlphaFoldDB" id="A0A2P2IVH7"/>
<feature type="region of interest" description="Disordered" evidence="1">
    <location>
        <begin position="275"/>
        <end position="300"/>
    </location>
</feature>
<proteinExistence type="predicted"/>
<name>A0A2P2IVH7_RHIMU</name>
<dbReference type="PANTHER" id="PTHR34281:SF2">
    <property type="entry name" value="PROTEIN EARLY FLOWERING 3"/>
    <property type="match status" value="1"/>
</dbReference>
<dbReference type="GO" id="GO:2000028">
    <property type="term" value="P:regulation of photoperiodism, flowering"/>
    <property type="evidence" value="ECO:0007669"/>
    <property type="project" value="InterPro"/>
</dbReference>
<feature type="compositionally biased region" description="Polar residues" evidence="1">
    <location>
        <begin position="69"/>
        <end position="79"/>
    </location>
</feature>
<feature type="compositionally biased region" description="Polar residues" evidence="1">
    <location>
        <begin position="565"/>
        <end position="600"/>
    </location>
</feature>
<dbReference type="PANTHER" id="PTHR34281">
    <property type="entry name" value="PROTEIN EARLY FLOWERING 3"/>
    <property type="match status" value="1"/>
</dbReference>
<reference evidence="2" key="1">
    <citation type="submission" date="2018-02" db="EMBL/GenBank/DDBJ databases">
        <title>Rhizophora mucronata_Transcriptome.</title>
        <authorList>
            <person name="Meera S.P."/>
            <person name="Sreeshan A."/>
            <person name="Augustine A."/>
        </authorList>
    </citation>
    <scope>NUCLEOTIDE SEQUENCE</scope>
    <source>
        <tissue evidence="2">Leaf</tissue>
    </source>
</reference>
<sequence length="699" mass="75818">MKRGKYDDKMMGPMFPRLHVNDTDKGGPRAPPRNKMALYEQLSIPSQRFKAGVVPPNLSNSSNSVPARASSQVSGPDKNSLSFRLPSMVSHVAGNVHLRQPNEGSLNGSLKELEQRKMTEDEDDFRVPVFVKSGTDQCHGKTQKSSETEKFNSISSEYLSPSVQQNVISGHPKHIGPTDVRNKTGENLEVCVSSRDHAIKSSTSLAARKNINEHRVEAKASQNQQKPDWHLDPMSRLPETDCCLQQEGKSGLNDSRIGDGIPKMMREAEKDMLPELRSDSHSRKNHNNNSRPEIDTQCQGDKAGGAQLLANSDKSDDISETSMVDSIPALDTSPDDVVGIIGQKNFWKARRAIANQQRVFAGQIFDLHRLIKVQRLIAESPHLLLEDTTYLVGTSTKGPPQEKLSSEYVVMPPVHVAKPNNMPEKPNHKMECSAENAVGKMSKKKGSHPSQYGPYVGNPTSVPVAADAKMSPWCFHQSLGHQWLIPVMSPSEGLIYKPYTGPGVMGSVYGGCGPPGSTPLTGNFMSPAYGVQPGAPPSAHGYFPTYGMPVMSAAVSGSVVEQINSISDSGSHGQNVQLSGSGQNFNAQYPSSGNAQTQRSGVDPQVIRASKGTELQGSTASSYSESAPRVGTVQVAEGRDALSVFLMASAAPAEALQHQETDQRTRVIKVVPHNPRSATESAARIFQSIQQERKQYDSV</sequence>
<protein>
    <recommendedName>
        <fullName evidence="3">Protein EARLY FLOWERING 3</fullName>
    </recommendedName>
</protein>
<accession>A0A2P2IVH7</accession>
<feature type="region of interest" description="Disordered" evidence="1">
    <location>
        <begin position="565"/>
        <end position="602"/>
    </location>
</feature>
<dbReference type="InterPro" id="IPR039319">
    <property type="entry name" value="ELF3-like"/>
</dbReference>